<keyword evidence="1" id="KW-0472">Membrane</keyword>
<dbReference type="GO" id="GO:0005886">
    <property type="term" value="C:plasma membrane"/>
    <property type="evidence" value="ECO:0007669"/>
    <property type="project" value="TreeGrafter"/>
</dbReference>
<dbReference type="AlphaFoldDB" id="A0AAE9YQV5"/>
<organism evidence="2 3">
    <name type="scientific">Thalassomonas actiniarum</name>
    <dbReference type="NCBI Taxonomy" id="485447"/>
    <lineage>
        <taxon>Bacteria</taxon>
        <taxon>Pseudomonadati</taxon>
        <taxon>Pseudomonadota</taxon>
        <taxon>Gammaproteobacteria</taxon>
        <taxon>Alteromonadales</taxon>
        <taxon>Colwelliaceae</taxon>
        <taxon>Thalassomonas</taxon>
    </lineage>
</organism>
<evidence type="ECO:0000256" key="1">
    <source>
        <dbReference type="SAM" id="Phobius"/>
    </source>
</evidence>
<reference evidence="2 3" key="2">
    <citation type="journal article" date="2022" name="Mar. Drugs">
        <title>Bioassay-Guided Fractionation Leads to the Detection of Cholic Acid Generated by the Rare Thalassomonas sp.</title>
        <authorList>
            <person name="Pheiffer F."/>
            <person name="Schneider Y.K."/>
            <person name="Hansen E.H."/>
            <person name="Andersen J.H."/>
            <person name="Isaksson J."/>
            <person name="Busche T."/>
            <person name="R C."/>
            <person name="Kalinowski J."/>
            <person name="Zyl L.V."/>
            <person name="Trindade M."/>
        </authorList>
    </citation>
    <scope>NUCLEOTIDE SEQUENCE [LARGE SCALE GENOMIC DNA]</scope>
    <source>
        <strain evidence="2 3">A5K-106</strain>
    </source>
</reference>
<name>A0AAE9YQV5_9GAMM</name>
<keyword evidence="1" id="KW-0812">Transmembrane</keyword>
<dbReference type="EMBL" id="CP059735">
    <property type="protein sequence ID" value="WDD99405.1"/>
    <property type="molecule type" value="Genomic_DNA"/>
</dbReference>
<dbReference type="Pfam" id="PF06123">
    <property type="entry name" value="CreD"/>
    <property type="match status" value="1"/>
</dbReference>
<feature type="transmembrane region" description="Helical" evidence="1">
    <location>
        <begin position="324"/>
        <end position="343"/>
    </location>
</feature>
<dbReference type="PIRSF" id="PIRSF004548">
    <property type="entry name" value="CreD"/>
    <property type="match status" value="1"/>
</dbReference>
<feature type="transmembrane region" description="Helical" evidence="1">
    <location>
        <begin position="350"/>
        <end position="367"/>
    </location>
</feature>
<dbReference type="PANTHER" id="PTHR30092:SF0">
    <property type="entry name" value="INNER MEMBRANE PROTEIN CRED"/>
    <property type="match status" value="1"/>
</dbReference>
<dbReference type="NCBIfam" id="NF008712">
    <property type="entry name" value="PRK11715.1-1"/>
    <property type="match status" value="1"/>
</dbReference>
<sequence>MQKNLSIKLAIIGFVTLLLLIPLGMIADKISERSQFLTRAKQDVSQSWTGQQTVMTAMVVFPYEVNRETTLVDKVSQKKTLHISKLAKRRFLIPDNIKINAQITNDIRHKGIYKIPVYTTRLDISGQINTDSWQAMLKEIKNEAHGGRLGRPYITTTVSDPRGINSIPTLMWQDKKIPFQPGSKLLENNKGLHAYLPEMPPISDKPAADISTGSLSEPIKFTFQLELRGMEAISFIPVGQAAKVQASSTWPHPQFIGEFLPASRNISQDGYRANWKITSFASNISDKITQCENRVCQPLFTSDFGIKHIEAVDIYLQSERSVKYSMLFIGLSFISFFIFEVIMKLPIHPIQYTLVGFAIAIFYLLLISLSEHIAFLLAYLVASLACTGLLLSYLRYVLAGFKQAFAFAALLLLLYTALYIIISAEDLALVMGALLTFVCLAIVMFTTRNIDWYQVGEQLNSKHNAALAAKEEP</sequence>
<dbReference type="KEGG" id="tact:SG35_001585"/>
<feature type="transmembrane region" description="Helical" evidence="1">
    <location>
        <begin position="373"/>
        <end position="392"/>
    </location>
</feature>
<dbReference type="RefSeq" id="WP_053043189.1">
    <property type="nucleotide sequence ID" value="NZ_CP059735.1"/>
</dbReference>
<feature type="transmembrane region" description="Helical" evidence="1">
    <location>
        <begin position="404"/>
        <end position="422"/>
    </location>
</feature>
<dbReference type="PANTHER" id="PTHR30092">
    <property type="entry name" value="INNER MEMBRANE PROTEIN CRED"/>
    <property type="match status" value="1"/>
</dbReference>
<evidence type="ECO:0000313" key="3">
    <source>
        <dbReference type="Proteomes" id="UP000032568"/>
    </source>
</evidence>
<keyword evidence="1" id="KW-1133">Transmembrane helix</keyword>
<dbReference type="InterPro" id="IPR010364">
    <property type="entry name" value="Uncharacterised_IM_CreD"/>
</dbReference>
<protein>
    <submittedName>
        <fullName evidence="2">Cell envelope integrity protein CreD</fullName>
    </submittedName>
</protein>
<dbReference type="Proteomes" id="UP000032568">
    <property type="component" value="Chromosome"/>
</dbReference>
<evidence type="ECO:0000313" key="2">
    <source>
        <dbReference type="EMBL" id="WDD99405.1"/>
    </source>
</evidence>
<keyword evidence="3" id="KW-1185">Reference proteome</keyword>
<reference evidence="2 3" key="1">
    <citation type="journal article" date="2015" name="Genome Announc.">
        <title>Draft Genome Sequences of Marine Isolates of Thalassomonas viridans and Thalassomonas actiniarum.</title>
        <authorList>
            <person name="Olonade I."/>
            <person name="van Zyl L.J."/>
            <person name="Trindade M."/>
        </authorList>
    </citation>
    <scope>NUCLEOTIDE SEQUENCE [LARGE SCALE GENOMIC DNA]</scope>
    <source>
        <strain evidence="2 3">A5K-106</strain>
    </source>
</reference>
<accession>A0AAE9YQV5</accession>
<gene>
    <name evidence="2" type="primary">creD</name>
    <name evidence="2" type="ORF">SG35_001585</name>
</gene>
<proteinExistence type="predicted"/>
<feature type="transmembrane region" description="Helical" evidence="1">
    <location>
        <begin position="428"/>
        <end position="446"/>
    </location>
</feature>